<dbReference type="AlphaFoldDB" id="A0A845GTD2"/>
<dbReference type="Proteomes" id="UP000447355">
    <property type="component" value="Unassembled WGS sequence"/>
</dbReference>
<dbReference type="RefSeq" id="WP_161085683.1">
    <property type="nucleotide sequence ID" value="NZ_WWCX01000051.1"/>
</dbReference>
<accession>A0A845GTD2</accession>
<name>A0A845GTD2_9BURK</name>
<dbReference type="EMBL" id="WWCX01000051">
    <property type="protein sequence ID" value="MYM96680.1"/>
    <property type="molecule type" value="Genomic_DNA"/>
</dbReference>
<sequence length="64" mass="7260">MPMSPPASKANWYKLTTNDPAYPDGPFYLLKPVGQKFYARSKELTVESVLKKEATVKPESRTKQ</sequence>
<evidence type="ECO:0000313" key="2">
    <source>
        <dbReference type="Proteomes" id="UP000447355"/>
    </source>
</evidence>
<protein>
    <submittedName>
        <fullName evidence="1">Uncharacterized protein</fullName>
    </submittedName>
</protein>
<comment type="caution">
    <text evidence="1">The sequence shown here is derived from an EMBL/GenBank/DDBJ whole genome shotgun (WGS) entry which is preliminary data.</text>
</comment>
<proteinExistence type="predicted"/>
<gene>
    <name evidence="1" type="ORF">GTP90_22750</name>
</gene>
<organism evidence="1 2">
    <name type="scientific">Duganella vulcania</name>
    <dbReference type="NCBI Taxonomy" id="2692166"/>
    <lineage>
        <taxon>Bacteria</taxon>
        <taxon>Pseudomonadati</taxon>
        <taxon>Pseudomonadota</taxon>
        <taxon>Betaproteobacteria</taxon>
        <taxon>Burkholderiales</taxon>
        <taxon>Oxalobacteraceae</taxon>
        <taxon>Telluria group</taxon>
        <taxon>Duganella</taxon>
    </lineage>
</organism>
<reference evidence="1" key="1">
    <citation type="submission" date="2019-12" db="EMBL/GenBank/DDBJ databases">
        <title>Novel species isolated from a subtropical stream in China.</title>
        <authorList>
            <person name="Lu H."/>
        </authorList>
    </citation>
    <scope>NUCLEOTIDE SEQUENCE [LARGE SCALE GENOMIC DNA]</scope>
    <source>
        <strain evidence="1">FT81W</strain>
    </source>
</reference>
<evidence type="ECO:0000313" key="1">
    <source>
        <dbReference type="EMBL" id="MYM96680.1"/>
    </source>
</evidence>